<dbReference type="HOGENOM" id="CLU_2674991_0_0_1"/>
<organism evidence="2">
    <name type="scientific">Oryza barthii</name>
    <dbReference type="NCBI Taxonomy" id="65489"/>
    <lineage>
        <taxon>Eukaryota</taxon>
        <taxon>Viridiplantae</taxon>
        <taxon>Streptophyta</taxon>
        <taxon>Embryophyta</taxon>
        <taxon>Tracheophyta</taxon>
        <taxon>Spermatophyta</taxon>
        <taxon>Magnoliopsida</taxon>
        <taxon>Liliopsida</taxon>
        <taxon>Poales</taxon>
        <taxon>Poaceae</taxon>
        <taxon>BOP clade</taxon>
        <taxon>Oryzoideae</taxon>
        <taxon>Oryzeae</taxon>
        <taxon>Oryzinae</taxon>
        <taxon>Oryza</taxon>
    </lineage>
</organism>
<dbReference type="AlphaFoldDB" id="A0A0D3FF07"/>
<evidence type="ECO:0000256" key="1">
    <source>
        <dbReference type="SAM" id="MobiDB-lite"/>
    </source>
</evidence>
<evidence type="ECO:0000313" key="2">
    <source>
        <dbReference type="EnsemblPlants" id="OBART03G07060.1"/>
    </source>
</evidence>
<reference evidence="2" key="2">
    <citation type="submission" date="2015-03" db="UniProtKB">
        <authorList>
            <consortium name="EnsemblPlants"/>
        </authorList>
    </citation>
    <scope>IDENTIFICATION</scope>
</reference>
<dbReference type="Proteomes" id="UP000026960">
    <property type="component" value="Chromosome 3"/>
</dbReference>
<sequence length="75" mass="8308">MLLLLASKKQAASSIKARVAPLQRRPDGGGDTELPVTAATTGRGRGEQTRRRRLLLLRVGEAKVRKWRSWAETGR</sequence>
<evidence type="ECO:0000313" key="3">
    <source>
        <dbReference type="Proteomes" id="UP000026960"/>
    </source>
</evidence>
<dbReference type="PaxDb" id="65489-OBART03G07060.1"/>
<feature type="region of interest" description="Disordered" evidence="1">
    <location>
        <begin position="22"/>
        <end position="49"/>
    </location>
</feature>
<proteinExistence type="predicted"/>
<dbReference type="EnsemblPlants" id="OBART03G07060.1">
    <property type="protein sequence ID" value="OBART03G07060.1"/>
    <property type="gene ID" value="OBART03G07060"/>
</dbReference>
<keyword evidence="3" id="KW-1185">Reference proteome</keyword>
<name>A0A0D3FF07_9ORYZ</name>
<dbReference type="Gramene" id="OBART03G07060.1">
    <property type="protein sequence ID" value="OBART03G07060.1"/>
    <property type="gene ID" value="OBART03G07060"/>
</dbReference>
<reference evidence="2" key="1">
    <citation type="journal article" date="2009" name="Rice">
        <title>De Novo Next Generation Sequencing of Plant Genomes.</title>
        <authorList>
            <person name="Rounsley S."/>
            <person name="Marri P.R."/>
            <person name="Yu Y."/>
            <person name="He R."/>
            <person name="Sisneros N."/>
            <person name="Goicoechea J.L."/>
            <person name="Lee S.J."/>
            <person name="Angelova A."/>
            <person name="Kudrna D."/>
            <person name="Luo M."/>
            <person name="Affourtit J."/>
            <person name="Desany B."/>
            <person name="Knight J."/>
            <person name="Niazi F."/>
            <person name="Egholm M."/>
            <person name="Wing R.A."/>
        </authorList>
    </citation>
    <scope>NUCLEOTIDE SEQUENCE [LARGE SCALE GENOMIC DNA]</scope>
    <source>
        <strain evidence="2">cv. IRGC 105608</strain>
    </source>
</reference>
<accession>A0A0D3FF07</accession>
<protein>
    <submittedName>
        <fullName evidence="2">Uncharacterized protein</fullName>
    </submittedName>
</protein>